<gene>
    <name evidence="2" type="ORF">IDF66_22830</name>
</gene>
<name>A0ABR7WKW8_9ACTN</name>
<dbReference type="RefSeq" id="WP_190268754.1">
    <property type="nucleotide sequence ID" value="NZ_BAABAD010000005.1"/>
</dbReference>
<evidence type="ECO:0000313" key="3">
    <source>
        <dbReference type="Proteomes" id="UP000602395"/>
    </source>
</evidence>
<reference evidence="2 3" key="1">
    <citation type="submission" date="2020-09" db="EMBL/GenBank/DDBJ databases">
        <title>Novel species in genus Gordonia.</title>
        <authorList>
            <person name="Zhang G."/>
        </authorList>
    </citation>
    <scope>NUCLEOTIDE SEQUENCE [LARGE SCALE GENOMIC DNA]</scope>
    <source>
        <strain evidence="2 3">ON-33</strain>
    </source>
</reference>
<dbReference type="Proteomes" id="UP000602395">
    <property type="component" value="Unassembled WGS sequence"/>
</dbReference>
<proteinExistence type="predicted"/>
<evidence type="ECO:0008006" key="4">
    <source>
        <dbReference type="Google" id="ProtNLM"/>
    </source>
</evidence>
<comment type="caution">
    <text evidence="2">The sequence shown here is derived from an EMBL/GenBank/DDBJ whole genome shotgun (WGS) entry which is preliminary data.</text>
</comment>
<dbReference type="SUPFAM" id="SSF110921">
    <property type="entry name" value="2-isopropylmalate synthase LeuA, allosteric (dimerisation) domain"/>
    <property type="match status" value="1"/>
</dbReference>
<evidence type="ECO:0000313" key="2">
    <source>
        <dbReference type="EMBL" id="MBD1322424.1"/>
    </source>
</evidence>
<organism evidence="2 3">
    <name type="scientific">Gordonia hankookensis</name>
    <dbReference type="NCBI Taxonomy" id="589403"/>
    <lineage>
        <taxon>Bacteria</taxon>
        <taxon>Bacillati</taxon>
        <taxon>Actinomycetota</taxon>
        <taxon>Actinomycetes</taxon>
        <taxon>Mycobacteriales</taxon>
        <taxon>Gordoniaceae</taxon>
        <taxon>Gordonia</taxon>
    </lineage>
</organism>
<keyword evidence="3" id="KW-1185">Reference proteome</keyword>
<accession>A0ABR7WKW8</accession>
<dbReference type="EMBL" id="JACWMS010000006">
    <property type="protein sequence ID" value="MBD1322424.1"/>
    <property type="molecule type" value="Genomic_DNA"/>
</dbReference>
<sequence>MTWQGFSDRYAPTGAIRLGSLRIETGRDDMVTCHATIALAGRIMSLQASAVGPIGAMTSMLHDIGAPIQIVSLHQREVGGTVTTFLLCESDDRQCWAYGDGNTGDEANVNALIAGANRLRDPISSGGVSSGGRER</sequence>
<dbReference type="InterPro" id="IPR036230">
    <property type="entry name" value="LeuA_allosteric_dom_sf"/>
</dbReference>
<keyword evidence="1" id="KW-0808">Transferase</keyword>
<protein>
    <recommendedName>
        <fullName evidence="4">2-isopropylmalate synthase LeuA allosteric (dimerisation) domain-containing protein</fullName>
    </recommendedName>
</protein>
<evidence type="ECO:0000256" key="1">
    <source>
        <dbReference type="ARBA" id="ARBA00022679"/>
    </source>
</evidence>
<dbReference type="Gene3D" id="3.30.160.270">
    <property type="match status" value="1"/>
</dbReference>